<dbReference type="Proteomes" id="UP000234748">
    <property type="component" value="Unassembled WGS sequence"/>
</dbReference>
<name>A0A2N5M4L8_9BACI</name>
<dbReference type="RefSeq" id="WP_101643323.1">
    <property type="nucleotide sequence ID" value="NZ_PGUY01000044.1"/>
</dbReference>
<evidence type="ECO:0000313" key="7">
    <source>
        <dbReference type="Proteomes" id="UP000234748"/>
    </source>
</evidence>
<gene>
    <name evidence="6" type="ORF">CUU66_14330</name>
</gene>
<feature type="transmembrane region" description="Helical" evidence="5">
    <location>
        <begin position="414"/>
        <end position="440"/>
    </location>
</feature>
<dbReference type="PIRSF" id="PIRSF005690">
    <property type="entry name" value="GerBA"/>
    <property type="match status" value="1"/>
</dbReference>
<comment type="caution">
    <text evidence="6">The sequence shown here is derived from an EMBL/GenBank/DDBJ whole genome shotgun (WGS) entry which is preliminary data.</text>
</comment>
<dbReference type="Pfam" id="PF03323">
    <property type="entry name" value="GerA"/>
    <property type="match status" value="1"/>
</dbReference>
<feature type="transmembrane region" description="Helical" evidence="5">
    <location>
        <begin position="295"/>
        <end position="316"/>
    </location>
</feature>
<keyword evidence="7" id="KW-1185">Reference proteome</keyword>
<comment type="subcellular location">
    <subcellularLocation>
        <location evidence="4">Cell membrane</location>
    </subcellularLocation>
    <subcellularLocation>
        <location evidence="1">Membrane</location>
        <topology evidence="1">Multi-pass membrane protein</topology>
    </subcellularLocation>
</comment>
<dbReference type="GO" id="GO:0005886">
    <property type="term" value="C:plasma membrane"/>
    <property type="evidence" value="ECO:0007669"/>
    <property type="project" value="UniProtKB-SubCell"/>
</dbReference>
<dbReference type="GO" id="GO:0009847">
    <property type="term" value="P:spore germination"/>
    <property type="evidence" value="ECO:0007669"/>
    <property type="project" value="UniProtKB-UniRule"/>
</dbReference>
<organism evidence="6 7">
    <name type="scientific">Peribacillus deserti</name>
    <dbReference type="NCBI Taxonomy" id="673318"/>
    <lineage>
        <taxon>Bacteria</taxon>
        <taxon>Bacillati</taxon>
        <taxon>Bacillota</taxon>
        <taxon>Bacilli</taxon>
        <taxon>Bacillales</taxon>
        <taxon>Bacillaceae</taxon>
        <taxon>Peribacillus</taxon>
    </lineage>
</organism>
<evidence type="ECO:0000256" key="5">
    <source>
        <dbReference type="SAM" id="Phobius"/>
    </source>
</evidence>
<dbReference type="EMBL" id="PGUY01000044">
    <property type="protein sequence ID" value="PLT29213.1"/>
    <property type="molecule type" value="Genomic_DNA"/>
</dbReference>
<proteinExistence type="inferred from homology"/>
<feature type="transmembrane region" description="Helical" evidence="5">
    <location>
        <begin position="253"/>
        <end position="274"/>
    </location>
</feature>
<dbReference type="OrthoDB" id="9772630at2"/>
<evidence type="ECO:0000256" key="3">
    <source>
        <dbReference type="ARBA" id="ARBA00023136"/>
    </source>
</evidence>
<evidence type="ECO:0000256" key="1">
    <source>
        <dbReference type="ARBA" id="ARBA00004141"/>
    </source>
</evidence>
<reference evidence="6 7" key="1">
    <citation type="submission" date="2017-11" db="EMBL/GenBank/DDBJ databases">
        <title>Comparitive Functional Genomics of Dry Heat Resistant strains isolated from the Viking Spacecraft.</title>
        <authorList>
            <person name="Seuylemezian A."/>
            <person name="Cooper K."/>
            <person name="Vaishampayan P."/>
        </authorList>
    </citation>
    <scope>NUCLEOTIDE SEQUENCE [LARGE SCALE GENOMIC DNA]</scope>
    <source>
        <strain evidence="6 7">V1-29</strain>
    </source>
</reference>
<dbReference type="PANTHER" id="PTHR22550">
    <property type="entry name" value="SPORE GERMINATION PROTEIN"/>
    <property type="match status" value="1"/>
</dbReference>
<dbReference type="PANTHER" id="PTHR22550:SF5">
    <property type="entry name" value="LEUCINE ZIPPER PROTEIN 4"/>
    <property type="match status" value="1"/>
</dbReference>
<sequence length="497" mass="56387">MFWKKKSKRVRHENKEGNQLFQKSKDLSIAAVKGLISNMDDGELIEHRINKERNITLIFIRTLIDVERLNESIIQPLKNCSEDMIHTCIASVKAGALSSLDEAQKLMMLGHVLLDDGKGRWWAVPLVNTLGRSIEQSEAETILYGPKDSFTEQIDQNITLLRRRLPVTELKTEKFSAGYLTKAKVVLMYVEGIANPDIVDIARKKISKINIDMVIEQSNLAAFMEDHIHSVFPQFQQTDRPDQCAYSLGLGKIVILVANTPFALVAPITFFHLFQSPEDYIHKWMVASFLRCLRYVSYLASTTLIPLYVALTTHHYQVIPLQILFVLLESRSKLPFSPFWEALFMLLILEIIKEASLRMPSKTSTTLGTIGGIVIGQAAVEAGFVSKVLIVLVGIAAIASFLVPNYLLSKTNTLIQFAFLILSSLLGFPGIVFGMIYVLAHLNGLSSLKQPYFAPVAPLYWRDWMDFFIRAPIPWMKKRPAHVHPLFKWRYNRGDDH</sequence>
<dbReference type="InterPro" id="IPR004995">
    <property type="entry name" value="Spore_Ger"/>
</dbReference>
<keyword evidence="5" id="KW-1133">Transmembrane helix</keyword>
<keyword evidence="5" id="KW-0812">Transmembrane</keyword>
<dbReference type="AlphaFoldDB" id="A0A2N5M4L8"/>
<evidence type="ECO:0000256" key="2">
    <source>
        <dbReference type="ARBA" id="ARBA00005278"/>
    </source>
</evidence>
<evidence type="ECO:0000256" key="4">
    <source>
        <dbReference type="PIRNR" id="PIRNR005690"/>
    </source>
</evidence>
<comment type="similarity">
    <text evidence="2 4">Belongs to the GerABKA family.</text>
</comment>
<protein>
    <submittedName>
        <fullName evidence="6">Spore germination protein</fullName>
    </submittedName>
</protein>
<dbReference type="InterPro" id="IPR050768">
    <property type="entry name" value="UPF0353/GerABKA_families"/>
</dbReference>
<evidence type="ECO:0000313" key="6">
    <source>
        <dbReference type="EMBL" id="PLT29213.1"/>
    </source>
</evidence>
<feature type="transmembrane region" description="Helical" evidence="5">
    <location>
        <begin position="388"/>
        <end position="408"/>
    </location>
</feature>
<keyword evidence="3 4" id="KW-0472">Membrane</keyword>
<accession>A0A2N5M4L8</accession>